<dbReference type="AlphaFoldDB" id="A0AAV7J9W5"/>
<sequence>MYGGVCVGVVIGMSGLRERHTWRMIPRPQEPSGWNTTVREYPFMPPLGANLMGLWASEAYSFCSAVRLAFLPILFHIIISRQATTRVERLLKKEEGCLFAQSEGVAPAYSFLRKQNEGNG</sequence>
<evidence type="ECO:0000313" key="1">
    <source>
        <dbReference type="EMBL" id="KAH0568701.1"/>
    </source>
</evidence>
<reference evidence="1 2" key="1">
    <citation type="journal article" date="2021" name="J. Hered.">
        <title>A chromosome-level genome assembly of the parasitoid wasp, Cotesia glomerata (Hymenoptera: Braconidae).</title>
        <authorList>
            <person name="Pinto B.J."/>
            <person name="Weis J.J."/>
            <person name="Gamble T."/>
            <person name="Ode P.J."/>
            <person name="Paul R."/>
            <person name="Zaspel J.M."/>
        </authorList>
    </citation>
    <scope>NUCLEOTIDE SEQUENCE [LARGE SCALE GENOMIC DNA]</scope>
    <source>
        <strain evidence="1">CgM1</strain>
    </source>
</reference>
<dbReference type="EMBL" id="JAHXZJ010000001">
    <property type="protein sequence ID" value="KAH0568701.1"/>
    <property type="molecule type" value="Genomic_DNA"/>
</dbReference>
<protein>
    <submittedName>
        <fullName evidence="1">Uncharacterized protein</fullName>
    </submittedName>
</protein>
<gene>
    <name evidence="1" type="ORF">KQX54_021391</name>
</gene>
<comment type="caution">
    <text evidence="1">The sequence shown here is derived from an EMBL/GenBank/DDBJ whole genome shotgun (WGS) entry which is preliminary data.</text>
</comment>
<proteinExistence type="predicted"/>
<accession>A0AAV7J9W5</accession>
<dbReference type="Proteomes" id="UP000826195">
    <property type="component" value="Unassembled WGS sequence"/>
</dbReference>
<evidence type="ECO:0000313" key="2">
    <source>
        <dbReference type="Proteomes" id="UP000826195"/>
    </source>
</evidence>
<name>A0AAV7J9W5_COTGL</name>
<keyword evidence="2" id="KW-1185">Reference proteome</keyword>
<organism evidence="1 2">
    <name type="scientific">Cotesia glomerata</name>
    <name type="common">Lepidopteran parasitic wasp</name>
    <name type="synonym">Apanteles glomeratus</name>
    <dbReference type="NCBI Taxonomy" id="32391"/>
    <lineage>
        <taxon>Eukaryota</taxon>
        <taxon>Metazoa</taxon>
        <taxon>Ecdysozoa</taxon>
        <taxon>Arthropoda</taxon>
        <taxon>Hexapoda</taxon>
        <taxon>Insecta</taxon>
        <taxon>Pterygota</taxon>
        <taxon>Neoptera</taxon>
        <taxon>Endopterygota</taxon>
        <taxon>Hymenoptera</taxon>
        <taxon>Apocrita</taxon>
        <taxon>Ichneumonoidea</taxon>
        <taxon>Braconidae</taxon>
        <taxon>Microgastrinae</taxon>
        <taxon>Cotesia</taxon>
    </lineage>
</organism>